<sequence length="103" mass="11025">MHRFLVAAALLILPTAALAAAPARPAKLGQCVACHGEDGRSRIAGTPHLAGQDETYLVNALTAYRQGRRQAVPMNTIANTLQPRDIAALARWYAQQRAPGSRP</sequence>
<dbReference type="AlphaFoldDB" id="A0A091AT42"/>
<dbReference type="OrthoDB" id="9796421at2"/>
<gene>
    <name evidence="9" type="ORF">N789_12720</name>
</gene>
<evidence type="ECO:0000256" key="5">
    <source>
        <dbReference type="ARBA" id="ARBA00023004"/>
    </source>
</evidence>
<evidence type="ECO:0000256" key="6">
    <source>
        <dbReference type="PROSITE-ProRule" id="PRU00433"/>
    </source>
</evidence>
<dbReference type="PATRIC" id="fig|1121015.4.peg.2013"/>
<evidence type="ECO:0000256" key="2">
    <source>
        <dbReference type="ARBA" id="ARBA00022617"/>
    </source>
</evidence>
<reference evidence="9 10" key="1">
    <citation type="submission" date="2013-09" db="EMBL/GenBank/DDBJ databases">
        <title>Genome sequencing of Arenimonas oryziterrae.</title>
        <authorList>
            <person name="Chen F."/>
            <person name="Wang G."/>
        </authorList>
    </citation>
    <scope>NUCLEOTIDE SEQUENCE [LARGE SCALE GENOMIC DNA]</scope>
    <source>
        <strain evidence="9 10">YC6267</strain>
    </source>
</reference>
<evidence type="ECO:0000256" key="1">
    <source>
        <dbReference type="ARBA" id="ARBA00022448"/>
    </source>
</evidence>
<dbReference type="eggNOG" id="COG2863">
    <property type="taxonomic scope" value="Bacteria"/>
</dbReference>
<dbReference type="PROSITE" id="PS51007">
    <property type="entry name" value="CYTC"/>
    <property type="match status" value="1"/>
</dbReference>
<evidence type="ECO:0000259" key="8">
    <source>
        <dbReference type="PROSITE" id="PS51007"/>
    </source>
</evidence>
<evidence type="ECO:0000256" key="4">
    <source>
        <dbReference type="ARBA" id="ARBA00022982"/>
    </source>
</evidence>
<evidence type="ECO:0000313" key="9">
    <source>
        <dbReference type="EMBL" id="KFN42496.1"/>
    </source>
</evidence>
<dbReference type="RefSeq" id="WP_022970191.1">
    <property type="nucleotide sequence ID" value="NZ_ATVD01000006.1"/>
</dbReference>
<dbReference type="InterPro" id="IPR036909">
    <property type="entry name" value="Cyt_c-like_dom_sf"/>
</dbReference>
<comment type="caution">
    <text evidence="9">The sequence shown here is derived from an EMBL/GenBank/DDBJ whole genome shotgun (WGS) entry which is preliminary data.</text>
</comment>
<feature type="chain" id="PRO_5001870887" description="Cytochrome c domain-containing protein" evidence="7">
    <location>
        <begin position="20"/>
        <end position="103"/>
    </location>
</feature>
<keyword evidence="4" id="KW-0249">Electron transport</keyword>
<dbReference type="EMBL" id="AVCI01000009">
    <property type="protein sequence ID" value="KFN42496.1"/>
    <property type="molecule type" value="Genomic_DNA"/>
</dbReference>
<name>A0A091AT42_9GAMM</name>
<dbReference type="InterPro" id="IPR009056">
    <property type="entry name" value="Cyt_c-like_dom"/>
</dbReference>
<dbReference type="GO" id="GO:0046872">
    <property type="term" value="F:metal ion binding"/>
    <property type="evidence" value="ECO:0007669"/>
    <property type="project" value="UniProtKB-KW"/>
</dbReference>
<evidence type="ECO:0000256" key="7">
    <source>
        <dbReference type="SAM" id="SignalP"/>
    </source>
</evidence>
<dbReference type="STRING" id="1121015.GCA_000420545_02586"/>
<dbReference type="PANTHER" id="PTHR33751">
    <property type="entry name" value="CBB3-TYPE CYTOCHROME C OXIDASE SUBUNIT FIXP"/>
    <property type="match status" value="1"/>
</dbReference>
<keyword evidence="5 6" id="KW-0408">Iron</keyword>
<dbReference type="PANTHER" id="PTHR33751:SF9">
    <property type="entry name" value="CYTOCHROME C4"/>
    <property type="match status" value="1"/>
</dbReference>
<keyword evidence="10" id="KW-1185">Reference proteome</keyword>
<dbReference type="GO" id="GO:0009055">
    <property type="term" value="F:electron transfer activity"/>
    <property type="evidence" value="ECO:0007669"/>
    <property type="project" value="InterPro"/>
</dbReference>
<dbReference type="InterPro" id="IPR050597">
    <property type="entry name" value="Cytochrome_c_Oxidase_Subunit"/>
</dbReference>
<keyword evidence="2 6" id="KW-0349">Heme</keyword>
<dbReference type="Proteomes" id="UP000029385">
    <property type="component" value="Unassembled WGS sequence"/>
</dbReference>
<keyword evidence="3 6" id="KW-0479">Metal-binding</keyword>
<proteinExistence type="predicted"/>
<evidence type="ECO:0000256" key="3">
    <source>
        <dbReference type="ARBA" id="ARBA00022723"/>
    </source>
</evidence>
<accession>A0A091AT42</accession>
<protein>
    <recommendedName>
        <fullName evidence="8">Cytochrome c domain-containing protein</fullName>
    </recommendedName>
</protein>
<dbReference type="GO" id="GO:0020037">
    <property type="term" value="F:heme binding"/>
    <property type="evidence" value="ECO:0007669"/>
    <property type="project" value="InterPro"/>
</dbReference>
<feature type="signal peptide" evidence="7">
    <location>
        <begin position="1"/>
        <end position="19"/>
    </location>
</feature>
<organism evidence="9 10">
    <name type="scientific">Arenimonas oryziterrae DSM 21050 = YC6267</name>
    <dbReference type="NCBI Taxonomy" id="1121015"/>
    <lineage>
        <taxon>Bacteria</taxon>
        <taxon>Pseudomonadati</taxon>
        <taxon>Pseudomonadota</taxon>
        <taxon>Gammaproteobacteria</taxon>
        <taxon>Lysobacterales</taxon>
        <taxon>Lysobacteraceae</taxon>
        <taxon>Arenimonas</taxon>
    </lineage>
</organism>
<keyword evidence="1" id="KW-0813">Transport</keyword>
<evidence type="ECO:0000313" key="10">
    <source>
        <dbReference type="Proteomes" id="UP000029385"/>
    </source>
</evidence>
<dbReference type="Pfam" id="PF00034">
    <property type="entry name" value="Cytochrom_C"/>
    <property type="match status" value="1"/>
</dbReference>
<feature type="domain" description="Cytochrome c" evidence="8">
    <location>
        <begin position="18"/>
        <end position="97"/>
    </location>
</feature>
<keyword evidence="7" id="KW-0732">Signal</keyword>
<dbReference type="SUPFAM" id="SSF46626">
    <property type="entry name" value="Cytochrome c"/>
    <property type="match status" value="1"/>
</dbReference>
<dbReference type="Gene3D" id="1.10.760.10">
    <property type="entry name" value="Cytochrome c-like domain"/>
    <property type="match status" value="1"/>
</dbReference>